<sequence>MCNVQVYYQNGLRKIRPYYHTRSSYAKGRWLHKSLLEVLVKEFRAHSREFYAQQILKGNYRLSRDGTYLDPQLCMEVPIQNKDIVESTVHKHEPPVKQWNNGDELDIPQKKIAGIDIIYEDDNLFVVDKPCGIPIHPTGLFYQNSLTELFQGHGKEVLPAYRLDKVTSGLLIMSKNQTTASTIQAKIRSHNMQKWYLAKVMGKFPKINEAYVPVNIENIILPTDEVIEISEDEESPITIEESAVYTIEPKRQFPTGLKPAKQAKTVFYPLIYCESKNESLVACRPITGRTHQIRIHLARLNHPIVNDSLYCQNVTKYPERLKFMLENPEWKHCGLSKESLQQKFNDFIQETIRYKKAANELNKLHPICNECGAITLDDPPETELELWLHAWRYSDKEGTLNFKTELPRWANL</sequence>
<evidence type="ECO:0000313" key="2">
    <source>
        <dbReference type="EMBL" id="KAL3229738.1"/>
    </source>
</evidence>
<dbReference type="InterPro" id="IPR006145">
    <property type="entry name" value="PsdUridine_synth_RsuA/RluA"/>
</dbReference>
<gene>
    <name evidence="2" type="ORF">RNJ44_01874</name>
</gene>
<keyword evidence="3" id="KW-1185">Reference proteome</keyword>
<dbReference type="SUPFAM" id="SSF55120">
    <property type="entry name" value="Pseudouridine synthase"/>
    <property type="match status" value="1"/>
</dbReference>
<dbReference type="Pfam" id="PF00849">
    <property type="entry name" value="PseudoU_synth_2"/>
    <property type="match status" value="1"/>
</dbReference>
<name>A0ABR4NP14_9SACH</name>
<dbReference type="CDD" id="cd02557">
    <property type="entry name" value="PseudoU_synth_ScRIB2"/>
    <property type="match status" value="1"/>
</dbReference>
<dbReference type="Proteomes" id="UP001623330">
    <property type="component" value="Unassembled WGS sequence"/>
</dbReference>
<proteinExistence type="predicted"/>
<protein>
    <submittedName>
        <fullName evidence="2">tRNA pseudouridine(31) synthase</fullName>
    </submittedName>
</protein>
<dbReference type="PROSITE" id="PS01129">
    <property type="entry name" value="PSI_RLU"/>
    <property type="match status" value="1"/>
</dbReference>
<dbReference type="PANTHER" id="PTHR21600:SF42">
    <property type="entry name" value="TRNA PSEUDOURIDINE(31) SYNTHASE"/>
    <property type="match status" value="1"/>
</dbReference>
<organism evidence="2 3">
    <name type="scientific">Nakaseomyces bracarensis</name>
    <dbReference type="NCBI Taxonomy" id="273131"/>
    <lineage>
        <taxon>Eukaryota</taxon>
        <taxon>Fungi</taxon>
        <taxon>Dikarya</taxon>
        <taxon>Ascomycota</taxon>
        <taxon>Saccharomycotina</taxon>
        <taxon>Saccharomycetes</taxon>
        <taxon>Saccharomycetales</taxon>
        <taxon>Saccharomycetaceae</taxon>
        <taxon>Nakaseomyces</taxon>
    </lineage>
</organism>
<dbReference type="InterPro" id="IPR020103">
    <property type="entry name" value="PsdUridine_synth_cat_dom_sf"/>
</dbReference>
<dbReference type="PANTHER" id="PTHR21600">
    <property type="entry name" value="MITOCHONDRIAL RNA PSEUDOURIDINE SYNTHASE"/>
    <property type="match status" value="1"/>
</dbReference>
<dbReference type="EMBL" id="JBEVYD010000011">
    <property type="protein sequence ID" value="KAL3229738.1"/>
    <property type="molecule type" value="Genomic_DNA"/>
</dbReference>
<evidence type="ECO:0000259" key="1">
    <source>
        <dbReference type="Pfam" id="PF00849"/>
    </source>
</evidence>
<dbReference type="Gene3D" id="3.30.2350.10">
    <property type="entry name" value="Pseudouridine synthase"/>
    <property type="match status" value="1"/>
</dbReference>
<dbReference type="InterPro" id="IPR006224">
    <property type="entry name" value="PsdUridine_synth_RluA-like_CS"/>
</dbReference>
<reference evidence="2 3" key="1">
    <citation type="submission" date="2024-05" db="EMBL/GenBank/DDBJ databases">
        <title>Long read based assembly of the Candida bracarensis genome reveals expanded adhesin content.</title>
        <authorList>
            <person name="Marcet-Houben M."/>
            <person name="Ksiezopolska E."/>
            <person name="Gabaldon T."/>
        </authorList>
    </citation>
    <scope>NUCLEOTIDE SEQUENCE [LARGE SCALE GENOMIC DNA]</scope>
    <source>
        <strain evidence="2 3">CBM6</strain>
    </source>
</reference>
<dbReference type="InterPro" id="IPR050188">
    <property type="entry name" value="RluA_PseudoU_synthase"/>
</dbReference>
<evidence type="ECO:0000313" key="3">
    <source>
        <dbReference type="Proteomes" id="UP001623330"/>
    </source>
</evidence>
<accession>A0ABR4NP14</accession>
<feature type="domain" description="Pseudouridine synthase RsuA/RluA-like" evidence="1">
    <location>
        <begin position="123"/>
        <end position="298"/>
    </location>
</feature>
<comment type="caution">
    <text evidence="2">The sequence shown here is derived from an EMBL/GenBank/DDBJ whole genome shotgun (WGS) entry which is preliminary data.</text>
</comment>